<evidence type="ECO:0000313" key="3">
    <source>
        <dbReference type="EMBL" id="KAF9792516.1"/>
    </source>
</evidence>
<feature type="compositionally biased region" description="Low complexity" evidence="1">
    <location>
        <begin position="226"/>
        <end position="244"/>
    </location>
</feature>
<reference evidence="3" key="2">
    <citation type="submission" date="2020-11" db="EMBL/GenBank/DDBJ databases">
        <authorList>
            <consortium name="DOE Joint Genome Institute"/>
            <person name="Kuo A."/>
            <person name="Miyauchi S."/>
            <person name="Kiss E."/>
            <person name="Drula E."/>
            <person name="Kohler A."/>
            <person name="Sanchez-Garcia M."/>
            <person name="Andreopoulos B."/>
            <person name="Barry K.W."/>
            <person name="Bonito G."/>
            <person name="Buee M."/>
            <person name="Carver A."/>
            <person name="Chen C."/>
            <person name="Cichocki N."/>
            <person name="Clum A."/>
            <person name="Culley D."/>
            <person name="Crous P.W."/>
            <person name="Fauchery L."/>
            <person name="Girlanda M."/>
            <person name="Hayes R."/>
            <person name="Keri Z."/>
            <person name="Labutti K."/>
            <person name="Lipzen A."/>
            <person name="Lombard V."/>
            <person name="Magnuson J."/>
            <person name="Maillard F."/>
            <person name="Morin E."/>
            <person name="Murat C."/>
            <person name="Nolan M."/>
            <person name="Ohm R."/>
            <person name="Pangilinan J."/>
            <person name="Pereira M."/>
            <person name="Perotto S."/>
            <person name="Peter M."/>
            <person name="Riley R."/>
            <person name="Sitrit Y."/>
            <person name="Stielow B."/>
            <person name="Szollosi G."/>
            <person name="Zifcakova L."/>
            <person name="Stursova M."/>
            <person name="Spatafora J.W."/>
            <person name="Tedersoo L."/>
            <person name="Vaario L.-M."/>
            <person name="Yamada A."/>
            <person name="Yan M."/>
            <person name="Wang P."/>
            <person name="Xu J."/>
            <person name="Bruns T."/>
            <person name="Baldrian P."/>
            <person name="Vilgalys R."/>
            <person name="Henrissat B."/>
            <person name="Grigoriev I.V."/>
            <person name="Hibbett D."/>
            <person name="Nagy L.G."/>
            <person name="Martin F.M."/>
        </authorList>
    </citation>
    <scope>NUCLEOTIDE SEQUENCE</scope>
    <source>
        <strain evidence="3">UH-Tt-Lm1</strain>
    </source>
</reference>
<dbReference type="PANTHER" id="PTHR34862:SF1">
    <property type="entry name" value="SPARK DOMAIN-CONTAINING PROTEIN"/>
    <property type="match status" value="1"/>
</dbReference>
<feature type="region of interest" description="Disordered" evidence="1">
    <location>
        <begin position="225"/>
        <end position="245"/>
    </location>
</feature>
<keyword evidence="4" id="KW-1185">Reference proteome</keyword>
<evidence type="ECO:0000256" key="2">
    <source>
        <dbReference type="SAM" id="SignalP"/>
    </source>
</evidence>
<sequence length="267" mass="26980">MFFARSFFVASAIGGALAQISGLSTQCQNTLLAVAASPQSVCLNPSGLLQVFLQGTTNSVVTPVDTWLKGLCALGPCSNDDLAAIVTNVTSGCSTDLQPVLGNASPGSLTPLVQQIYPTVRKAVCLADNSNNKELCVTETLTSIQTNTGTLTIDKLLQIVPAIAAGEANSLNGTNLCTPCVKQFYNVAESGFPGIFGPGTTVASNVQTDCGSSFVDGASDPNIVETASNSTSASGSSGSNTSNGCGQSTGQQALLSAFLLSLLALAA</sequence>
<reference evidence="3" key="1">
    <citation type="journal article" date="2020" name="Nat. Commun.">
        <title>Large-scale genome sequencing of mycorrhizal fungi provides insights into the early evolution of symbiotic traits.</title>
        <authorList>
            <person name="Miyauchi S."/>
            <person name="Kiss E."/>
            <person name="Kuo A."/>
            <person name="Drula E."/>
            <person name="Kohler A."/>
            <person name="Sanchez-Garcia M."/>
            <person name="Morin E."/>
            <person name="Andreopoulos B."/>
            <person name="Barry K.W."/>
            <person name="Bonito G."/>
            <person name="Buee M."/>
            <person name="Carver A."/>
            <person name="Chen C."/>
            <person name="Cichocki N."/>
            <person name="Clum A."/>
            <person name="Culley D."/>
            <person name="Crous P.W."/>
            <person name="Fauchery L."/>
            <person name="Girlanda M."/>
            <person name="Hayes R.D."/>
            <person name="Keri Z."/>
            <person name="LaButti K."/>
            <person name="Lipzen A."/>
            <person name="Lombard V."/>
            <person name="Magnuson J."/>
            <person name="Maillard F."/>
            <person name="Murat C."/>
            <person name="Nolan M."/>
            <person name="Ohm R.A."/>
            <person name="Pangilinan J."/>
            <person name="Pereira M.F."/>
            <person name="Perotto S."/>
            <person name="Peter M."/>
            <person name="Pfister S."/>
            <person name="Riley R."/>
            <person name="Sitrit Y."/>
            <person name="Stielow J.B."/>
            <person name="Szollosi G."/>
            <person name="Zifcakova L."/>
            <person name="Stursova M."/>
            <person name="Spatafora J.W."/>
            <person name="Tedersoo L."/>
            <person name="Vaario L.M."/>
            <person name="Yamada A."/>
            <person name="Yan M."/>
            <person name="Wang P."/>
            <person name="Xu J."/>
            <person name="Bruns T."/>
            <person name="Baldrian P."/>
            <person name="Vilgalys R."/>
            <person name="Dunand C."/>
            <person name="Henrissat B."/>
            <person name="Grigoriev I.V."/>
            <person name="Hibbett D."/>
            <person name="Nagy L.G."/>
            <person name="Martin F.M."/>
        </authorList>
    </citation>
    <scope>NUCLEOTIDE SEQUENCE</scope>
    <source>
        <strain evidence="3">UH-Tt-Lm1</strain>
    </source>
</reference>
<evidence type="ECO:0000256" key="1">
    <source>
        <dbReference type="SAM" id="MobiDB-lite"/>
    </source>
</evidence>
<organism evidence="3 4">
    <name type="scientific">Thelephora terrestris</name>
    <dbReference type="NCBI Taxonomy" id="56493"/>
    <lineage>
        <taxon>Eukaryota</taxon>
        <taxon>Fungi</taxon>
        <taxon>Dikarya</taxon>
        <taxon>Basidiomycota</taxon>
        <taxon>Agaricomycotina</taxon>
        <taxon>Agaricomycetes</taxon>
        <taxon>Thelephorales</taxon>
        <taxon>Thelephoraceae</taxon>
        <taxon>Thelephora</taxon>
    </lineage>
</organism>
<name>A0A9P6HQF4_9AGAM</name>
<dbReference type="PANTHER" id="PTHR34862">
    <property type="entry name" value="SPARK DOMAIN-CONTAINING PROTEIN"/>
    <property type="match status" value="1"/>
</dbReference>
<feature type="signal peptide" evidence="2">
    <location>
        <begin position="1"/>
        <end position="18"/>
    </location>
</feature>
<evidence type="ECO:0000313" key="4">
    <source>
        <dbReference type="Proteomes" id="UP000736335"/>
    </source>
</evidence>
<dbReference type="OrthoDB" id="2536450at2759"/>
<dbReference type="Proteomes" id="UP000736335">
    <property type="component" value="Unassembled WGS sequence"/>
</dbReference>
<protein>
    <submittedName>
        <fullName evidence="3">Uncharacterized protein</fullName>
    </submittedName>
</protein>
<gene>
    <name evidence="3" type="ORF">BJ322DRAFT_52651</name>
</gene>
<comment type="caution">
    <text evidence="3">The sequence shown here is derived from an EMBL/GenBank/DDBJ whole genome shotgun (WGS) entry which is preliminary data.</text>
</comment>
<accession>A0A9P6HQF4</accession>
<feature type="chain" id="PRO_5040121961" evidence="2">
    <location>
        <begin position="19"/>
        <end position="267"/>
    </location>
</feature>
<keyword evidence="2" id="KW-0732">Signal</keyword>
<proteinExistence type="predicted"/>
<dbReference type="EMBL" id="WIUZ02000001">
    <property type="protein sequence ID" value="KAF9792516.1"/>
    <property type="molecule type" value="Genomic_DNA"/>
</dbReference>
<dbReference type="AlphaFoldDB" id="A0A9P6HQF4"/>